<dbReference type="Gene3D" id="1.10.840.10">
    <property type="entry name" value="Ras guanine-nucleotide exchange factors catalytic domain"/>
    <property type="match status" value="1"/>
</dbReference>
<feature type="compositionally biased region" description="Polar residues" evidence="2">
    <location>
        <begin position="344"/>
        <end position="355"/>
    </location>
</feature>
<dbReference type="AlphaFoldDB" id="A0A8H5GQR9"/>
<evidence type="ECO:0000256" key="1">
    <source>
        <dbReference type="PROSITE-ProRule" id="PRU00135"/>
    </source>
</evidence>
<feature type="region of interest" description="Disordered" evidence="2">
    <location>
        <begin position="164"/>
        <end position="298"/>
    </location>
</feature>
<dbReference type="PROSITE" id="PS50212">
    <property type="entry name" value="RASGEF_NTER"/>
    <property type="match status" value="1"/>
</dbReference>
<feature type="compositionally biased region" description="Low complexity" evidence="2">
    <location>
        <begin position="193"/>
        <end position="214"/>
    </location>
</feature>
<feature type="compositionally biased region" description="Low complexity" evidence="2">
    <location>
        <begin position="236"/>
        <end position="247"/>
    </location>
</feature>
<protein>
    <recommendedName>
        <fullName evidence="3">N-terminal Ras-GEF domain-containing protein</fullName>
    </recommendedName>
</protein>
<dbReference type="Pfam" id="PF00617">
    <property type="entry name" value="RasGEF"/>
    <property type="match status" value="1"/>
</dbReference>
<sequence>MLHADPDCEPPSPIESSFSTCEATTRDSVISVLDHSTLYAPSRFIATCPSASQCLRRLEELQASKDASKLAKRSKAFTDSLLEFVSSSLPLHLPTSYPLHSDYGLTHRALGECIGHFLGYVRQPLDESMEEFRLEMCLEQLEMLWKTLLELVDLAFEAGALPGTPVLTKSGPSHPSSSSSPSSGRLALEMSKSSHSPQPSLPNPSSSSPRLLPSTEVSVKDVLRSRPSKSLQTLRPSPATSSPVPSAERSQLLLASERSSKDVSRPPRESTSSQTLRRSSPSAETSPPLPPPKTTTPMSVIEIVDQARRAELASECGEESAGSSEQLQSVSEESDRSSVDGPSECSSPSCNTPSRLTVHIDSSMTTLASTQTSASSVSTNSRIVRRIIQFKPSMLSFRSKSKTSPLDVSGSSGHDDLLHSDPTSSSEDEIGDERAVETANAEAQFTLQARSLQEVLDLVTGKEMTLKQGLKDVFFQTFRWYLEPVKFVQELQKRFIEYFPRMNPDQEKIAREWQVKNSSTPLRIIHLILTWLRQYWIPELDNEAFEPLQTFAKEWLTNYPDEALIWRLLQALNDVQNGVANRQTAVKDHWDLLNSGTLILSPSPTGFKVFTHTGAPVAGMLSDFDTPSGRLEFSRQLTAYLSELYAGIDADSLVWGHYKGVDTEGVRTARLISEQEKGLEEWVVASVIANFKDLAEMSHLASFWFNVLKNCNQFGNFSAVRSIVNSLVKLDEVYKWFDPVRKQHLAALNQWAAPAKQWRMLRARNSPCIHPISSVKENIDRCKNEVGRAPEYASYGRYSLLARAIDDLHHAKLSYKFNKTPHIQEWIERELKARHPIPIPPSLTT</sequence>
<feature type="compositionally biased region" description="Basic and acidic residues" evidence="2">
    <location>
        <begin position="258"/>
        <end position="268"/>
    </location>
</feature>
<feature type="compositionally biased region" description="Low complexity" evidence="2">
    <location>
        <begin position="170"/>
        <end position="184"/>
    </location>
</feature>
<evidence type="ECO:0000259" key="3">
    <source>
        <dbReference type="PROSITE" id="PS50212"/>
    </source>
</evidence>
<dbReference type="GO" id="GO:0007264">
    <property type="term" value="P:small GTPase-mediated signal transduction"/>
    <property type="evidence" value="ECO:0007669"/>
    <property type="project" value="InterPro"/>
</dbReference>
<comment type="caution">
    <text evidence="4">The sequence shown here is derived from an EMBL/GenBank/DDBJ whole genome shotgun (WGS) entry which is preliminary data.</text>
</comment>
<name>A0A8H5GQR9_9AGAR</name>
<dbReference type="InterPro" id="IPR036964">
    <property type="entry name" value="RASGEF_cat_dom_sf"/>
</dbReference>
<evidence type="ECO:0000256" key="2">
    <source>
        <dbReference type="SAM" id="MobiDB-lite"/>
    </source>
</evidence>
<feature type="compositionally biased region" description="Polar residues" evidence="2">
    <location>
        <begin position="400"/>
        <end position="412"/>
    </location>
</feature>
<feature type="domain" description="N-terminal Ras-GEF" evidence="3">
    <location>
        <begin position="443"/>
        <end position="580"/>
    </location>
</feature>
<keyword evidence="1" id="KW-0344">Guanine-nucleotide releasing factor</keyword>
<dbReference type="InterPro" id="IPR001895">
    <property type="entry name" value="RASGEF_cat_dom"/>
</dbReference>
<evidence type="ECO:0000313" key="4">
    <source>
        <dbReference type="EMBL" id="KAF5369484.1"/>
    </source>
</evidence>
<keyword evidence="5" id="KW-1185">Reference proteome</keyword>
<dbReference type="EMBL" id="JAACJM010000013">
    <property type="protein sequence ID" value="KAF5369484.1"/>
    <property type="molecule type" value="Genomic_DNA"/>
</dbReference>
<reference evidence="4 5" key="1">
    <citation type="journal article" date="2020" name="ISME J.">
        <title>Uncovering the hidden diversity of litter-decomposition mechanisms in mushroom-forming fungi.</title>
        <authorList>
            <person name="Floudas D."/>
            <person name="Bentzer J."/>
            <person name="Ahren D."/>
            <person name="Johansson T."/>
            <person name="Persson P."/>
            <person name="Tunlid A."/>
        </authorList>
    </citation>
    <scope>NUCLEOTIDE SEQUENCE [LARGE SCALE GENOMIC DNA]</scope>
    <source>
        <strain evidence="4 5">CBS 291.85</strain>
    </source>
</reference>
<dbReference type="SUPFAM" id="SSF48366">
    <property type="entry name" value="Ras GEF"/>
    <property type="match status" value="1"/>
</dbReference>
<organism evidence="4 5">
    <name type="scientific">Tetrapyrgos nigripes</name>
    <dbReference type="NCBI Taxonomy" id="182062"/>
    <lineage>
        <taxon>Eukaryota</taxon>
        <taxon>Fungi</taxon>
        <taxon>Dikarya</taxon>
        <taxon>Basidiomycota</taxon>
        <taxon>Agaricomycotina</taxon>
        <taxon>Agaricomycetes</taxon>
        <taxon>Agaricomycetidae</taxon>
        <taxon>Agaricales</taxon>
        <taxon>Marasmiineae</taxon>
        <taxon>Marasmiaceae</taxon>
        <taxon>Tetrapyrgos</taxon>
    </lineage>
</organism>
<feature type="compositionally biased region" description="Polar residues" evidence="2">
    <location>
        <begin position="269"/>
        <end position="278"/>
    </location>
</feature>
<gene>
    <name evidence="4" type="ORF">D9758_002755</name>
</gene>
<dbReference type="OrthoDB" id="546434at2759"/>
<dbReference type="InterPro" id="IPR000651">
    <property type="entry name" value="Ras-like_Gua-exchang_fac_N"/>
</dbReference>
<evidence type="ECO:0000313" key="5">
    <source>
        <dbReference type="Proteomes" id="UP000559256"/>
    </source>
</evidence>
<dbReference type="InterPro" id="IPR023578">
    <property type="entry name" value="Ras_GEF_dom_sf"/>
</dbReference>
<dbReference type="Proteomes" id="UP000559256">
    <property type="component" value="Unassembled WGS sequence"/>
</dbReference>
<dbReference type="Gene3D" id="1.20.870.10">
    <property type="entry name" value="Son of sevenless (SoS) protein Chain: S domain 1"/>
    <property type="match status" value="1"/>
</dbReference>
<dbReference type="Pfam" id="PF00618">
    <property type="entry name" value="RasGEF_N"/>
    <property type="match status" value="1"/>
</dbReference>
<accession>A0A8H5GQR9</accession>
<proteinExistence type="predicted"/>
<feature type="region of interest" description="Disordered" evidence="2">
    <location>
        <begin position="400"/>
        <end position="437"/>
    </location>
</feature>
<dbReference type="GO" id="GO:0005085">
    <property type="term" value="F:guanyl-nucleotide exchange factor activity"/>
    <property type="evidence" value="ECO:0007669"/>
    <property type="project" value="UniProtKB-KW"/>
</dbReference>
<feature type="region of interest" description="Disordered" evidence="2">
    <location>
        <begin position="310"/>
        <end position="356"/>
    </location>
</feature>
<feature type="compositionally biased region" description="Low complexity" evidence="2">
    <location>
        <begin position="313"/>
        <end position="331"/>
    </location>
</feature>